<dbReference type="GO" id="GO:0042584">
    <property type="term" value="C:chromaffin granule membrane"/>
    <property type="evidence" value="ECO:0007669"/>
    <property type="project" value="UniProtKB-SubCell"/>
</dbReference>
<keyword evidence="14" id="KW-0560">Oxidoreductase</keyword>
<dbReference type="SUPFAM" id="SSF49742">
    <property type="entry name" value="PHM/PNGase F"/>
    <property type="match status" value="3"/>
</dbReference>
<dbReference type="EMBL" id="JAULJE010000015">
    <property type="protein sequence ID" value="KAK1333999.1"/>
    <property type="molecule type" value="Genomic_DNA"/>
</dbReference>
<evidence type="ECO:0000256" key="20">
    <source>
        <dbReference type="ARBA" id="ARBA00023329"/>
    </source>
</evidence>
<evidence type="ECO:0000256" key="14">
    <source>
        <dbReference type="ARBA" id="ARBA00023002"/>
    </source>
</evidence>
<comment type="catalytic activity">
    <reaction evidence="22">
        <text>dopamine + 2 L-ascorbate + O2 = (R)-noradrenaline + 2 monodehydro-L-ascorbate radical + H2O</text>
        <dbReference type="Rhea" id="RHEA:19117"/>
        <dbReference type="ChEBI" id="CHEBI:15377"/>
        <dbReference type="ChEBI" id="CHEBI:15379"/>
        <dbReference type="ChEBI" id="CHEBI:38290"/>
        <dbReference type="ChEBI" id="CHEBI:59513"/>
        <dbReference type="ChEBI" id="CHEBI:59905"/>
        <dbReference type="ChEBI" id="CHEBI:72587"/>
        <dbReference type="EC" id="1.14.17.1"/>
    </reaction>
    <physiologicalReaction direction="left-to-right" evidence="22">
        <dbReference type="Rhea" id="RHEA:19118"/>
    </physiologicalReaction>
</comment>
<keyword evidence="17" id="KW-0472">Membrane</keyword>
<evidence type="ECO:0000256" key="8">
    <source>
        <dbReference type="ARBA" id="ARBA00020179"/>
    </source>
</evidence>
<dbReference type="PANTHER" id="PTHR10157:SF29">
    <property type="entry name" value="DOPAMINE BETA-HYDROXYLASE"/>
    <property type="match status" value="1"/>
</dbReference>
<dbReference type="InterPro" id="IPR000323">
    <property type="entry name" value="Cu2_ascorb_mOase_N"/>
</dbReference>
<proteinExistence type="inferred from homology"/>
<evidence type="ECO:0000256" key="3">
    <source>
        <dbReference type="ARBA" id="ARBA00004553"/>
    </source>
</evidence>
<evidence type="ECO:0000256" key="16">
    <source>
        <dbReference type="ARBA" id="ARBA00023033"/>
    </source>
</evidence>
<evidence type="ECO:0000256" key="23">
    <source>
        <dbReference type="SAM" id="MobiDB-lite"/>
    </source>
</evidence>
<keyword evidence="13" id="KW-1133">Transmembrane helix</keyword>
<dbReference type="InterPro" id="IPR024548">
    <property type="entry name" value="Cu2_monoox_C"/>
</dbReference>
<dbReference type="PROSITE" id="PS00084">
    <property type="entry name" value="CU2_MONOOXYGENASE_1"/>
    <property type="match status" value="1"/>
</dbReference>
<evidence type="ECO:0000256" key="15">
    <source>
        <dbReference type="ARBA" id="ARBA00023008"/>
    </source>
</evidence>
<sequence length="841" mass="91983">MGRHGAHPLAGGGGQDGTACRVVRGCLAGGHAKGWLAAGSSPPRRRPLTSLLQFPLTVSMPPSVPIRGAREAERLARGTSRWEGQPDNSIPRQTNVITAAAWAQPPRGPGHKGPGGAAERPAMQVPSPSMREAASMYGTAVAVFLVILVAALQGSGPPESPFPYRIPLDPEGTLELSWNVSYAQETVYFQLLVRELKAGVLFGMSDRGEMENADLAVLWTNGDRAYFADAWSDQKGQVHLDAQQDYQLLQAQRTAQGLSLLFRRPFSTCDPRDYLIEDGTVHLVYGILEQPFSSLEAINTSGLRTGLQRVQLLKPNISIPALPADVRTMEVRAPDVLIPGQETTYWCYMTELPPDFPRHHIVMYEPIVTEGNEALVHHMEVFQCAAGFQSFPHFSGPCDSKMKPERLNYCRHVLAAWALGAKAFYYPEEAGLAFGGAGSSRFLRLEVHYHNPRKIQGRRDSSGIRLYYTATLRRFDAGIMELGLVYTPVMAIPPRRRPSCSRATARTSARSCRWRAAAQVPTRSGPDRRPPQALPPSGIHIFASQLHTHLTGRKVVTVLARDGRERAIVNRDDHYSPHFQEIRMLKKIVSVHPGARATGAWPTFTEGWDPAGRPGTTSRLPVAGGRGGMEAEARSRLDTQRVTLRGGPMTTRAVAQSHVSVGPEHLSPQVGRLTGLCRLGSQGDVLITSCTYNTEDRELATVGGFGILEEMCVNYVHYYPQTQLELCKSAVDAGFLRKYFHLVNSFNSEEVCTCPQASVPQQFASVPWNSFSRSVLQALYGFAPLDMHCNKSSAVRFQGEWDRQPLPKIVSQLQAPAPRCPASQGLSPAGPTVANISGGQG</sequence>
<keyword evidence="15" id="KW-0186">Copper</keyword>
<evidence type="ECO:0000256" key="11">
    <source>
        <dbReference type="ARBA" id="ARBA00022723"/>
    </source>
</evidence>
<evidence type="ECO:0000256" key="12">
    <source>
        <dbReference type="ARBA" id="ARBA00022896"/>
    </source>
</evidence>
<dbReference type="InterPro" id="IPR028460">
    <property type="entry name" value="Tbh/DBH"/>
</dbReference>
<keyword evidence="18" id="KW-1015">Disulfide bond</keyword>
<gene>
    <name evidence="25" type="ORF">QTO34_004997</name>
</gene>
<feature type="region of interest" description="Disordered" evidence="23">
    <location>
        <begin position="514"/>
        <end position="535"/>
    </location>
</feature>
<comment type="function">
    <text evidence="21">Catalyzes the hydroxylation of dopamine to noradrenaline (also known as norepinephrine), and is thus vital for regulation of these neurotransmitters.</text>
</comment>
<dbReference type="InterPro" id="IPR005018">
    <property type="entry name" value="DOMON_domain"/>
</dbReference>
<feature type="region of interest" description="Disordered" evidence="23">
    <location>
        <begin position="103"/>
        <end position="123"/>
    </location>
</feature>
<comment type="caution">
    <text evidence="25">The sequence shown here is derived from an EMBL/GenBank/DDBJ whole genome shotgun (WGS) entry which is preliminary data.</text>
</comment>
<dbReference type="Pfam" id="PF03351">
    <property type="entry name" value="DOMON"/>
    <property type="match status" value="1"/>
</dbReference>
<protein>
    <recommendedName>
        <fullName evidence="8">Dopamine beta-hydroxylase</fullName>
        <ecNumber evidence="7">1.14.17.1</ecNumber>
    </recommendedName>
</protein>
<evidence type="ECO:0000256" key="19">
    <source>
        <dbReference type="ARBA" id="ARBA00023180"/>
    </source>
</evidence>
<dbReference type="PROSITE" id="PS50836">
    <property type="entry name" value="DOMON"/>
    <property type="match status" value="1"/>
</dbReference>
<evidence type="ECO:0000256" key="5">
    <source>
        <dbReference type="ARBA" id="ARBA00010676"/>
    </source>
</evidence>
<keyword evidence="11" id="KW-0479">Metal-binding</keyword>
<keyword evidence="10" id="KW-0812">Transmembrane</keyword>
<dbReference type="FunFam" id="2.60.120.310:FF:000003">
    <property type="entry name" value="Dopamine beta-hydroxylase"/>
    <property type="match status" value="1"/>
</dbReference>
<feature type="region of interest" description="Disordered" evidence="23">
    <location>
        <begin position="818"/>
        <end position="841"/>
    </location>
</feature>
<comment type="subcellular location">
    <subcellularLocation>
        <location evidence="3">Cytoplasmic vesicle</location>
        <location evidence="3">Secretory vesicle</location>
        <location evidence="3">Chromaffin granule lumen</location>
    </subcellularLocation>
    <subcellularLocation>
        <location evidence="2">Cytoplasmic vesicle</location>
        <location evidence="2">Secretory vesicle</location>
        <location evidence="2">Chromaffin granule membrane</location>
        <topology evidence="2">Single-pass type II membrane protein</topology>
    </subcellularLocation>
</comment>
<dbReference type="GO" id="GO:0005615">
    <property type="term" value="C:extracellular space"/>
    <property type="evidence" value="ECO:0007669"/>
    <property type="project" value="TreeGrafter"/>
</dbReference>
<dbReference type="InterPro" id="IPR045266">
    <property type="entry name" value="DOH_DOMON"/>
</dbReference>
<evidence type="ECO:0000256" key="13">
    <source>
        <dbReference type="ARBA" id="ARBA00022989"/>
    </source>
</evidence>
<evidence type="ECO:0000256" key="22">
    <source>
        <dbReference type="ARBA" id="ARBA00047952"/>
    </source>
</evidence>
<dbReference type="AlphaFoldDB" id="A0AA40HMJ6"/>
<organism evidence="25 26">
    <name type="scientific">Cnephaeus nilssonii</name>
    <name type="common">Northern bat</name>
    <name type="synonym">Eptesicus nilssonii</name>
    <dbReference type="NCBI Taxonomy" id="3371016"/>
    <lineage>
        <taxon>Eukaryota</taxon>
        <taxon>Metazoa</taxon>
        <taxon>Chordata</taxon>
        <taxon>Craniata</taxon>
        <taxon>Vertebrata</taxon>
        <taxon>Euteleostomi</taxon>
        <taxon>Mammalia</taxon>
        <taxon>Eutheria</taxon>
        <taxon>Laurasiatheria</taxon>
        <taxon>Chiroptera</taxon>
        <taxon>Yangochiroptera</taxon>
        <taxon>Vespertilionidae</taxon>
        <taxon>Cnephaeus</taxon>
    </lineage>
</organism>
<evidence type="ECO:0000256" key="4">
    <source>
        <dbReference type="ARBA" id="ARBA00005223"/>
    </source>
</evidence>
<dbReference type="Proteomes" id="UP001177744">
    <property type="component" value="Unassembled WGS sequence"/>
</dbReference>
<dbReference type="PANTHER" id="PTHR10157">
    <property type="entry name" value="DOPAMINE BETA HYDROXYLASE RELATED"/>
    <property type="match status" value="1"/>
</dbReference>
<evidence type="ECO:0000256" key="1">
    <source>
        <dbReference type="ARBA" id="ARBA00001973"/>
    </source>
</evidence>
<evidence type="ECO:0000256" key="9">
    <source>
        <dbReference type="ARBA" id="ARBA00022584"/>
    </source>
</evidence>
<dbReference type="GO" id="GO:0034466">
    <property type="term" value="C:chromaffin granule lumen"/>
    <property type="evidence" value="ECO:0007669"/>
    <property type="project" value="UniProtKB-SubCell"/>
</dbReference>
<keyword evidence="26" id="KW-1185">Reference proteome</keyword>
<dbReference type="InterPro" id="IPR000945">
    <property type="entry name" value="DBH-like"/>
</dbReference>
<evidence type="ECO:0000313" key="26">
    <source>
        <dbReference type="Proteomes" id="UP001177744"/>
    </source>
</evidence>
<dbReference type="Gene3D" id="2.60.120.230">
    <property type="match status" value="2"/>
</dbReference>
<evidence type="ECO:0000313" key="25">
    <source>
        <dbReference type="EMBL" id="KAK1333999.1"/>
    </source>
</evidence>
<dbReference type="PRINTS" id="PR00767">
    <property type="entry name" value="DBMONOXGNASE"/>
</dbReference>
<name>A0AA40HMJ6_CNENI</name>
<evidence type="ECO:0000256" key="17">
    <source>
        <dbReference type="ARBA" id="ARBA00023136"/>
    </source>
</evidence>
<dbReference type="Pfam" id="PF01082">
    <property type="entry name" value="Cu2_monooxygen"/>
    <property type="match status" value="1"/>
</dbReference>
<dbReference type="InterPro" id="IPR036939">
    <property type="entry name" value="Cu2_ascorb_mOase_N_sf"/>
</dbReference>
<evidence type="ECO:0000256" key="21">
    <source>
        <dbReference type="ARBA" id="ARBA00037327"/>
    </source>
</evidence>
<dbReference type="EC" id="1.14.17.1" evidence="7"/>
<dbReference type="InterPro" id="IPR008977">
    <property type="entry name" value="PHM/PNGase_F_dom_sf"/>
</dbReference>
<keyword evidence="12" id="KW-0847">Vitamin C</keyword>
<dbReference type="GO" id="GO:0006589">
    <property type="term" value="P:octopamine biosynthetic process"/>
    <property type="evidence" value="ECO:0007669"/>
    <property type="project" value="TreeGrafter"/>
</dbReference>
<keyword evidence="19" id="KW-0325">Glycoprotein</keyword>
<comment type="subunit">
    <text evidence="6">Homotetramer; composed of two disulfide-linked dimers.</text>
</comment>
<dbReference type="SMART" id="SM00664">
    <property type="entry name" value="DoH"/>
    <property type="match status" value="1"/>
</dbReference>
<dbReference type="PROSITE" id="PS00085">
    <property type="entry name" value="CU2_MONOOXYGENASE_2"/>
    <property type="match status" value="1"/>
</dbReference>
<evidence type="ECO:0000256" key="18">
    <source>
        <dbReference type="ARBA" id="ARBA00023157"/>
    </source>
</evidence>
<reference evidence="25" key="1">
    <citation type="submission" date="2023-06" db="EMBL/GenBank/DDBJ databases">
        <title>Reference genome for the Northern bat (Eptesicus nilssonii), a most northern bat species.</title>
        <authorList>
            <person name="Laine V.N."/>
            <person name="Pulliainen A.T."/>
            <person name="Lilley T.M."/>
        </authorList>
    </citation>
    <scope>NUCLEOTIDE SEQUENCE</scope>
    <source>
        <strain evidence="25">BLF_Eptnil</strain>
        <tissue evidence="25">Kidney</tissue>
    </source>
</reference>
<keyword evidence="20" id="KW-0968">Cytoplasmic vesicle</keyword>
<keyword evidence="9" id="KW-0127">Catecholamine biosynthesis</keyword>
<dbReference type="GO" id="GO:0031418">
    <property type="term" value="F:L-ascorbic acid binding"/>
    <property type="evidence" value="ECO:0007669"/>
    <property type="project" value="UniProtKB-KW"/>
</dbReference>
<feature type="region of interest" description="Disordered" evidence="23">
    <location>
        <begin position="601"/>
        <end position="634"/>
    </location>
</feature>
<evidence type="ECO:0000256" key="6">
    <source>
        <dbReference type="ARBA" id="ARBA00011406"/>
    </source>
</evidence>
<comment type="pathway">
    <text evidence="4">Catecholamine biosynthesis; (R)-noradrenaline biosynthesis; (R)-noradrenaline from dopamine: step 1/1.</text>
</comment>
<dbReference type="InterPro" id="IPR014784">
    <property type="entry name" value="Cu2_ascorb_mOase-like_C"/>
</dbReference>
<dbReference type="GO" id="GO:0005507">
    <property type="term" value="F:copper ion binding"/>
    <property type="evidence" value="ECO:0007669"/>
    <property type="project" value="InterPro"/>
</dbReference>
<dbReference type="GO" id="GO:0042420">
    <property type="term" value="P:dopamine catabolic process"/>
    <property type="evidence" value="ECO:0007669"/>
    <property type="project" value="TreeGrafter"/>
</dbReference>
<dbReference type="GO" id="GO:0004500">
    <property type="term" value="F:dopamine beta-monooxygenase activity"/>
    <property type="evidence" value="ECO:0007669"/>
    <property type="project" value="UniProtKB-EC"/>
</dbReference>
<comment type="similarity">
    <text evidence="5">Belongs to the copper type II ascorbate-dependent monooxygenase family.</text>
</comment>
<evidence type="ECO:0000256" key="2">
    <source>
        <dbReference type="ARBA" id="ARBA00004351"/>
    </source>
</evidence>
<evidence type="ECO:0000259" key="24">
    <source>
        <dbReference type="PROSITE" id="PS50836"/>
    </source>
</evidence>
<dbReference type="InterPro" id="IPR020611">
    <property type="entry name" value="Cu2_ascorb_mOase_CS-1"/>
</dbReference>
<dbReference type="InterPro" id="IPR014783">
    <property type="entry name" value="Cu2_ascorb_mOase_CS-2"/>
</dbReference>
<evidence type="ECO:0000256" key="7">
    <source>
        <dbReference type="ARBA" id="ARBA00012686"/>
    </source>
</evidence>
<comment type="cofactor">
    <cofactor evidence="1">
        <name>Cu(2+)</name>
        <dbReference type="ChEBI" id="CHEBI:29036"/>
    </cofactor>
</comment>
<accession>A0AA40HMJ6</accession>
<dbReference type="Pfam" id="PF03712">
    <property type="entry name" value="Cu2_monoox_C"/>
    <property type="match status" value="2"/>
</dbReference>
<feature type="domain" description="DOMON" evidence="24">
    <location>
        <begin position="172"/>
        <end position="288"/>
    </location>
</feature>
<dbReference type="GO" id="GO:0042421">
    <property type="term" value="P:norepinephrine biosynthetic process"/>
    <property type="evidence" value="ECO:0007669"/>
    <property type="project" value="TreeGrafter"/>
</dbReference>
<keyword evidence="16" id="KW-0503">Monooxygenase</keyword>
<dbReference type="Gene3D" id="2.60.120.310">
    <property type="entry name" value="Copper type II, ascorbate-dependent monooxygenase, N-terminal domain"/>
    <property type="match status" value="1"/>
</dbReference>
<dbReference type="CDD" id="cd09631">
    <property type="entry name" value="DOMON_DOH"/>
    <property type="match status" value="1"/>
</dbReference>
<evidence type="ECO:0000256" key="10">
    <source>
        <dbReference type="ARBA" id="ARBA00022692"/>
    </source>
</evidence>